<organism evidence="2 3">
    <name type="scientific">Slackia faecicanis</name>
    <dbReference type="NCBI Taxonomy" id="255723"/>
    <lineage>
        <taxon>Bacteria</taxon>
        <taxon>Bacillati</taxon>
        <taxon>Actinomycetota</taxon>
        <taxon>Coriobacteriia</taxon>
        <taxon>Eggerthellales</taxon>
        <taxon>Eggerthellaceae</taxon>
        <taxon>Slackia</taxon>
    </lineage>
</organism>
<evidence type="ECO:0000313" key="2">
    <source>
        <dbReference type="EMBL" id="RNL19196.1"/>
    </source>
</evidence>
<protein>
    <recommendedName>
        <fullName evidence="4">30S ribosomal protein S19</fullName>
    </recommendedName>
</protein>
<evidence type="ECO:0000256" key="1">
    <source>
        <dbReference type="SAM" id="MobiDB-lite"/>
    </source>
</evidence>
<gene>
    <name evidence="2" type="ORF">DMP07_07590</name>
</gene>
<proteinExistence type="predicted"/>
<sequence length="75" mass="8683">MQAKPRVVRVVHFKRAFDKRIGTQYALHPKQVKTEGDRIYLPLYMRVHGGMLVGHERNRGFPAQKRRGANAKRAS</sequence>
<evidence type="ECO:0000313" key="3">
    <source>
        <dbReference type="Proteomes" id="UP000267368"/>
    </source>
</evidence>
<feature type="region of interest" description="Disordered" evidence="1">
    <location>
        <begin position="56"/>
        <end position="75"/>
    </location>
</feature>
<reference evidence="3" key="1">
    <citation type="submission" date="2018-05" db="EMBL/GenBank/DDBJ databases">
        <title>Genome Sequencing of selected type strains of the family Eggerthellaceae.</title>
        <authorList>
            <person name="Danylec N."/>
            <person name="Stoll D.A."/>
            <person name="Doetsch A."/>
            <person name="Huch M."/>
        </authorList>
    </citation>
    <scope>NUCLEOTIDE SEQUENCE [LARGE SCALE GENOMIC DNA]</scope>
    <source>
        <strain evidence="3">DSM 17537</strain>
    </source>
</reference>
<name>A0A3N0ADX7_9ACTN</name>
<accession>A0A3N0ADX7</accession>
<keyword evidence="3" id="KW-1185">Reference proteome</keyword>
<evidence type="ECO:0008006" key="4">
    <source>
        <dbReference type="Google" id="ProtNLM"/>
    </source>
</evidence>
<dbReference type="EMBL" id="QICB01000006">
    <property type="protein sequence ID" value="RNL19196.1"/>
    <property type="molecule type" value="Genomic_DNA"/>
</dbReference>
<dbReference type="AlphaFoldDB" id="A0A3N0ADX7"/>
<comment type="caution">
    <text evidence="2">The sequence shown here is derived from an EMBL/GenBank/DDBJ whole genome shotgun (WGS) entry which is preliminary data.</text>
</comment>
<dbReference type="Proteomes" id="UP000267368">
    <property type="component" value="Unassembled WGS sequence"/>
</dbReference>
<feature type="compositionally biased region" description="Basic residues" evidence="1">
    <location>
        <begin position="64"/>
        <end position="75"/>
    </location>
</feature>